<dbReference type="WBParaSite" id="PS1159_v2.g23747.t1">
    <property type="protein sequence ID" value="PS1159_v2.g23747.t1"/>
    <property type="gene ID" value="PS1159_v2.g23747"/>
</dbReference>
<evidence type="ECO:0000313" key="2">
    <source>
        <dbReference type="WBParaSite" id="PS1159_v2.g23747.t1"/>
    </source>
</evidence>
<name>A0AC35G522_9BILA</name>
<proteinExistence type="predicted"/>
<accession>A0AC35G522</accession>
<organism evidence="1 2">
    <name type="scientific">Panagrolaimus sp. PS1159</name>
    <dbReference type="NCBI Taxonomy" id="55785"/>
    <lineage>
        <taxon>Eukaryota</taxon>
        <taxon>Metazoa</taxon>
        <taxon>Ecdysozoa</taxon>
        <taxon>Nematoda</taxon>
        <taxon>Chromadorea</taxon>
        <taxon>Rhabditida</taxon>
        <taxon>Tylenchina</taxon>
        <taxon>Panagrolaimomorpha</taxon>
        <taxon>Panagrolaimoidea</taxon>
        <taxon>Panagrolaimidae</taxon>
        <taxon>Panagrolaimus</taxon>
    </lineage>
</organism>
<reference evidence="2" key="1">
    <citation type="submission" date="2022-11" db="UniProtKB">
        <authorList>
            <consortium name="WormBaseParasite"/>
        </authorList>
    </citation>
    <scope>IDENTIFICATION</scope>
</reference>
<dbReference type="Proteomes" id="UP000887580">
    <property type="component" value="Unplaced"/>
</dbReference>
<protein>
    <submittedName>
        <fullName evidence="2">Uncharacterized protein</fullName>
    </submittedName>
</protein>
<evidence type="ECO:0000313" key="1">
    <source>
        <dbReference type="Proteomes" id="UP000887580"/>
    </source>
</evidence>
<sequence length="219" mass="24088">MSSIPTSVDEFIRSKQNNASSELAQSATSVDINFSTGLLNSSSNASIRVKENRANVPRSSSIVTTCSSSRPILPYVTHYSDSGFSSTLSSGSSCSYLPPPPPYRVRSGTTNSEDIERSMAAAVEGLTRRRQHKIHRSLSDSKYGTSVINDLSNINRNQIHRNQQPKSNSTTNCVVTSYNSVAPGRQNASNEHFSSNRDSSWTTSRLSLVCTFFSFFFFF</sequence>